<dbReference type="InterPro" id="IPR018688">
    <property type="entry name" value="PpoB2-like"/>
</dbReference>
<keyword evidence="1" id="KW-1133">Transmembrane helix</keyword>
<gene>
    <name evidence="2" type="ORF">KBTEX_01417</name>
</gene>
<dbReference type="EMBL" id="MN079094">
    <property type="protein sequence ID" value="QEA05098.1"/>
    <property type="molecule type" value="Genomic_DNA"/>
</dbReference>
<keyword evidence="1" id="KW-0812">Transmembrane</keyword>
<dbReference type="Pfam" id="PF09948">
    <property type="entry name" value="PpoB2"/>
    <property type="match status" value="1"/>
</dbReference>
<evidence type="ECO:0000256" key="1">
    <source>
        <dbReference type="SAM" id="Phobius"/>
    </source>
</evidence>
<feature type="transmembrane region" description="Helical" evidence="1">
    <location>
        <begin position="102"/>
        <end position="125"/>
    </location>
</feature>
<sequence>MTGGVDPVNPRHGRFAAAAGLVGVSLLAWIYLWIDAGRMVSMSDGGMAMAGMATPPPWSVGTFLLTFVMWSVMMVGMMLPSATPAILLYASMAREDRPVLPVTWVFATGYLAVWTAFSLAATILHGLLEALRLLTPAMASASAVMSGGLLIVAGVYQWLPVKDACLRNCRSPLQFFLFHWRPGVAGAFRMGAEHGVICLGCCWALMLLLFTAGVMNLLWVALIAAFVFIEKLARHGRLAGRLTGVALVVVGAGLMIGQG</sequence>
<feature type="transmembrane region" description="Helical" evidence="1">
    <location>
        <begin position="137"/>
        <end position="159"/>
    </location>
</feature>
<feature type="transmembrane region" description="Helical" evidence="1">
    <location>
        <begin position="15"/>
        <end position="34"/>
    </location>
</feature>
<feature type="transmembrane region" description="Helical" evidence="1">
    <location>
        <begin position="67"/>
        <end position="90"/>
    </location>
</feature>
<accession>A0A5B8RAY2</accession>
<keyword evidence="1" id="KW-0472">Membrane</keyword>
<protein>
    <recommendedName>
        <fullName evidence="3">Metal-binding integral membrane protein</fullName>
    </recommendedName>
</protein>
<evidence type="ECO:0000313" key="2">
    <source>
        <dbReference type="EMBL" id="QEA05098.1"/>
    </source>
</evidence>
<organism evidence="2">
    <name type="scientific">uncultured organism</name>
    <dbReference type="NCBI Taxonomy" id="155900"/>
    <lineage>
        <taxon>unclassified sequences</taxon>
        <taxon>environmental samples</taxon>
    </lineage>
</organism>
<evidence type="ECO:0008006" key="3">
    <source>
        <dbReference type="Google" id="ProtNLM"/>
    </source>
</evidence>
<name>A0A5B8RAY2_9ZZZZ</name>
<feature type="transmembrane region" description="Helical" evidence="1">
    <location>
        <begin position="238"/>
        <end position="257"/>
    </location>
</feature>
<dbReference type="AlphaFoldDB" id="A0A5B8RAY2"/>
<reference evidence="2" key="1">
    <citation type="submission" date="2019-06" db="EMBL/GenBank/DDBJ databases">
        <authorList>
            <person name="Murdoch R.W."/>
            <person name="Fathepure B."/>
        </authorList>
    </citation>
    <scope>NUCLEOTIDE SEQUENCE</scope>
</reference>
<feature type="transmembrane region" description="Helical" evidence="1">
    <location>
        <begin position="203"/>
        <end position="229"/>
    </location>
</feature>
<proteinExistence type="predicted"/>